<dbReference type="InterPro" id="IPR036087">
    <property type="entry name" value="Nict_dMeBzImd_PRibTrfase_sf"/>
</dbReference>
<evidence type="ECO:0000256" key="6">
    <source>
        <dbReference type="ARBA" id="ARBA00022573"/>
    </source>
</evidence>
<sequence length="350" mass="37295">MHLLKSTLQNIQEVDQEIMKEERKKVDGLLKPQGSLGVLEKIAVQLSGIYRTTDLKPLKKAVVVCAADHGIVEEGITSAPQEVTAFMTNNIIVEGKSGVGAISKTMGADIVVVDVGVNADLDNPKVISRKIRRGTNNLAKGPAMSREEAIQSIEVGIEIANTLIEEGYNILATGEMGIGNTTPSSAIIATLTGKDPIEVTGIGANLSEKKLKKKVEVIRKGLEINKPNKKDALDVLAKVGGLEIGAMAGVMIAGAQRHIPVVIDGFISTASAAIAIGLEPKIFDYLLCSHISLEKGAKIASYFLGFEPYLDMGLRLGEGSGATLNFGIIEAAINMTREMEFYSKTEIEVI</sequence>
<evidence type="ECO:0000256" key="11">
    <source>
        <dbReference type="HAMAP-Rule" id="MF_00230"/>
    </source>
</evidence>
<evidence type="ECO:0000256" key="10">
    <source>
        <dbReference type="ARBA" id="ARBA00047340"/>
    </source>
</evidence>
<reference evidence="12 13" key="1">
    <citation type="submission" date="2017-02" db="EMBL/GenBank/DDBJ databases">
        <authorList>
            <person name="Peterson S.W."/>
        </authorList>
    </citation>
    <scope>NUCLEOTIDE SEQUENCE [LARGE SCALE GENOMIC DNA]</scope>
    <source>
        <strain evidence="12 13">DSM 15102</strain>
    </source>
</reference>
<dbReference type="Gene3D" id="1.10.1610.10">
    <property type="match status" value="1"/>
</dbReference>
<keyword evidence="8 11" id="KW-0808">Transferase</keyword>
<organism evidence="12 13">
    <name type="scientific">Garciella nitratireducens DSM 15102</name>
    <dbReference type="NCBI Taxonomy" id="1121911"/>
    <lineage>
        <taxon>Bacteria</taxon>
        <taxon>Bacillati</taxon>
        <taxon>Bacillota</taxon>
        <taxon>Clostridia</taxon>
        <taxon>Eubacteriales</taxon>
        <taxon>Eubacteriaceae</taxon>
        <taxon>Garciella</taxon>
    </lineage>
</organism>
<dbReference type="Gene3D" id="3.40.50.10210">
    <property type="match status" value="1"/>
</dbReference>
<comment type="similarity">
    <text evidence="3 11">Belongs to the CobT family.</text>
</comment>
<comment type="function">
    <text evidence="1 11">Catalyzes the synthesis of alpha-ribazole-5'-phosphate from nicotinate mononucleotide (NAMN) and 5,6-dimethylbenzimidazole (DMB).</text>
</comment>
<dbReference type="PANTHER" id="PTHR43463:SF1">
    <property type="entry name" value="NICOTINATE-NUCLEOTIDE--DIMETHYLBENZIMIDAZOLE PHOSPHORIBOSYLTRANSFERASE"/>
    <property type="match status" value="1"/>
</dbReference>
<dbReference type="RefSeq" id="WP_087678847.1">
    <property type="nucleotide sequence ID" value="NZ_FUWV01000008.1"/>
</dbReference>
<keyword evidence="7 11" id="KW-0328">Glycosyltransferase</keyword>
<name>A0A1T4MS31_9FIRM</name>
<feature type="active site" description="Proton acceptor" evidence="11">
    <location>
        <position position="318"/>
    </location>
</feature>
<dbReference type="SUPFAM" id="SSF52733">
    <property type="entry name" value="Nicotinate mononucleotide:5,6-dimethylbenzimidazole phosphoribosyltransferase (CobT)"/>
    <property type="match status" value="1"/>
</dbReference>
<keyword evidence="6 11" id="KW-0169">Cobalamin biosynthesis</keyword>
<evidence type="ECO:0000256" key="4">
    <source>
        <dbReference type="ARBA" id="ARBA00011991"/>
    </source>
</evidence>
<dbReference type="CDD" id="cd02439">
    <property type="entry name" value="DMB-PRT_CobT"/>
    <property type="match status" value="1"/>
</dbReference>
<gene>
    <name evidence="11" type="primary">cobT</name>
    <name evidence="12" type="ORF">SAMN02745973_01416</name>
</gene>
<dbReference type="GO" id="GO:0008939">
    <property type="term" value="F:nicotinate-nucleotide-dimethylbenzimidazole phosphoribosyltransferase activity"/>
    <property type="evidence" value="ECO:0007669"/>
    <property type="project" value="UniProtKB-UniRule"/>
</dbReference>
<dbReference type="Proteomes" id="UP000196365">
    <property type="component" value="Unassembled WGS sequence"/>
</dbReference>
<dbReference type="AlphaFoldDB" id="A0A1T4MS31"/>
<comment type="pathway">
    <text evidence="2 11">Nucleoside biosynthesis; alpha-ribazole biosynthesis; alpha-ribazole from 5,6-dimethylbenzimidazole: step 1/2.</text>
</comment>
<keyword evidence="13" id="KW-1185">Reference proteome</keyword>
<evidence type="ECO:0000256" key="1">
    <source>
        <dbReference type="ARBA" id="ARBA00002197"/>
    </source>
</evidence>
<dbReference type="InterPro" id="IPR023195">
    <property type="entry name" value="Nict_dMeBzImd_PRibTrfase_N"/>
</dbReference>
<evidence type="ECO:0000313" key="12">
    <source>
        <dbReference type="EMBL" id="SJZ69518.1"/>
    </source>
</evidence>
<dbReference type="EC" id="2.4.2.21" evidence="4 11"/>
<evidence type="ECO:0000256" key="5">
    <source>
        <dbReference type="ARBA" id="ARBA00015486"/>
    </source>
</evidence>
<protein>
    <recommendedName>
        <fullName evidence="5 11">Nicotinate-nucleotide--dimethylbenzimidazole phosphoribosyltransferase</fullName>
        <shortName evidence="11">NN:DBI PRT</shortName>
        <ecNumber evidence="4 11">2.4.2.21</ecNumber>
    </recommendedName>
    <alternativeName>
        <fullName evidence="9 11">N(1)-alpha-phosphoribosyltransferase</fullName>
    </alternativeName>
</protein>
<dbReference type="GO" id="GO:0009236">
    <property type="term" value="P:cobalamin biosynthetic process"/>
    <property type="evidence" value="ECO:0007669"/>
    <property type="project" value="UniProtKB-UniRule"/>
</dbReference>
<dbReference type="Pfam" id="PF02277">
    <property type="entry name" value="DBI_PRT"/>
    <property type="match status" value="1"/>
</dbReference>
<dbReference type="OrthoDB" id="9781491at2"/>
<dbReference type="HAMAP" id="MF_00230">
    <property type="entry name" value="CobT"/>
    <property type="match status" value="1"/>
</dbReference>
<comment type="catalytic activity">
    <reaction evidence="10 11">
        <text>5,6-dimethylbenzimidazole + nicotinate beta-D-ribonucleotide = alpha-ribazole 5'-phosphate + nicotinate + H(+)</text>
        <dbReference type="Rhea" id="RHEA:11196"/>
        <dbReference type="ChEBI" id="CHEBI:15378"/>
        <dbReference type="ChEBI" id="CHEBI:15890"/>
        <dbReference type="ChEBI" id="CHEBI:32544"/>
        <dbReference type="ChEBI" id="CHEBI:57502"/>
        <dbReference type="ChEBI" id="CHEBI:57918"/>
        <dbReference type="EC" id="2.4.2.21"/>
    </reaction>
</comment>
<dbReference type="NCBIfam" id="TIGR03160">
    <property type="entry name" value="cobT_DBIPRT"/>
    <property type="match status" value="1"/>
</dbReference>
<dbReference type="EMBL" id="FUWV01000008">
    <property type="protein sequence ID" value="SJZ69518.1"/>
    <property type="molecule type" value="Genomic_DNA"/>
</dbReference>
<proteinExistence type="inferred from homology"/>
<dbReference type="InterPro" id="IPR003200">
    <property type="entry name" value="Nict_dMeBzImd_PRibTrfase"/>
</dbReference>
<dbReference type="FunFam" id="3.40.50.10210:FF:000001">
    <property type="entry name" value="Nicotinate-nucleotide--dimethylbenzimidazole phosphoribosyltransferase"/>
    <property type="match status" value="1"/>
</dbReference>
<evidence type="ECO:0000256" key="7">
    <source>
        <dbReference type="ARBA" id="ARBA00022676"/>
    </source>
</evidence>
<evidence type="ECO:0000313" key="13">
    <source>
        <dbReference type="Proteomes" id="UP000196365"/>
    </source>
</evidence>
<dbReference type="InterPro" id="IPR017846">
    <property type="entry name" value="Nict_dMeBzImd_PRibTrfase_bact"/>
</dbReference>
<evidence type="ECO:0000256" key="9">
    <source>
        <dbReference type="ARBA" id="ARBA00030686"/>
    </source>
</evidence>
<evidence type="ECO:0000256" key="3">
    <source>
        <dbReference type="ARBA" id="ARBA00007110"/>
    </source>
</evidence>
<dbReference type="UniPathway" id="UPA00061">
    <property type="reaction ID" value="UER00516"/>
</dbReference>
<dbReference type="NCBIfam" id="NF000996">
    <property type="entry name" value="PRK00105.1"/>
    <property type="match status" value="1"/>
</dbReference>
<accession>A0A1T4MS31</accession>
<evidence type="ECO:0000256" key="8">
    <source>
        <dbReference type="ARBA" id="ARBA00022679"/>
    </source>
</evidence>
<evidence type="ECO:0000256" key="2">
    <source>
        <dbReference type="ARBA" id="ARBA00005049"/>
    </source>
</evidence>
<dbReference type="PANTHER" id="PTHR43463">
    <property type="entry name" value="NICOTINATE-NUCLEOTIDE--DIMETHYLBENZIMIDAZOLE PHOSPHORIBOSYLTRANSFERASE"/>
    <property type="match status" value="1"/>
</dbReference>